<proteinExistence type="predicted"/>
<feature type="region of interest" description="Disordered" evidence="1">
    <location>
        <begin position="1"/>
        <end position="41"/>
    </location>
</feature>
<evidence type="ECO:0000313" key="2">
    <source>
        <dbReference type="EMBL" id="OKL59161.1"/>
    </source>
</evidence>
<feature type="region of interest" description="Disordered" evidence="1">
    <location>
        <begin position="57"/>
        <end position="84"/>
    </location>
</feature>
<name>A0A225ADB5_TALAT</name>
<accession>A0A225ADB5</accession>
<organism evidence="2 3">
    <name type="scientific">Talaromyces atroroseus</name>
    <dbReference type="NCBI Taxonomy" id="1441469"/>
    <lineage>
        <taxon>Eukaryota</taxon>
        <taxon>Fungi</taxon>
        <taxon>Dikarya</taxon>
        <taxon>Ascomycota</taxon>
        <taxon>Pezizomycotina</taxon>
        <taxon>Eurotiomycetes</taxon>
        <taxon>Eurotiomycetidae</taxon>
        <taxon>Eurotiales</taxon>
        <taxon>Trichocomaceae</taxon>
        <taxon>Talaromyces</taxon>
        <taxon>Talaromyces sect. Trachyspermi</taxon>
    </lineage>
</organism>
<dbReference type="RefSeq" id="XP_020119282.1">
    <property type="nucleotide sequence ID" value="XM_020268127.1"/>
</dbReference>
<keyword evidence="3" id="KW-1185">Reference proteome</keyword>
<sequence length="233" mass="25468">MDMLDGRFCDDDDDDDDVALGPPGRAGFPGAGDDGDTVVDNNEGLVASSFVTRRNDVSKVGDRLLGPKDGTRSRSWPTGGEDLREVDPEFKDELGPEGARFTGESVRLFIMESFLGERPPRYGLLDRPAGRPYESRSLNVDREGDGPSLGLSRGGDGSRSLLGDLGIYRGGIGCDISLRDSCLEVPTYQPPFAETYFEEEVSVAAVYDFESASENVYLRDDNFRRPDALQTSY</sequence>
<comment type="caution">
    <text evidence="2">The sequence shown here is derived from an EMBL/GenBank/DDBJ whole genome shotgun (WGS) entry which is preliminary data.</text>
</comment>
<gene>
    <name evidence="2" type="ORF">UA08_05816</name>
</gene>
<feature type="compositionally biased region" description="Basic and acidic residues" evidence="1">
    <location>
        <begin position="57"/>
        <end position="72"/>
    </location>
</feature>
<evidence type="ECO:0000256" key="1">
    <source>
        <dbReference type="SAM" id="MobiDB-lite"/>
    </source>
</evidence>
<feature type="region of interest" description="Disordered" evidence="1">
    <location>
        <begin position="125"/>
        <end position="155"/>
    </location>
</feature>
<dbReference type="EMBL" id="LFMY01000008">
    <property type="protein sequence ID" value="OKL59161.1"/>
    <property type="molecule type" value="Genomic_DNA"/>
</dbReference>
<dbReference type="AlphaFoldDB" id="A0A225ADB5"/>
<protein>
    <submittedName>
        <fullName evidence="2">Uncharacterized protein</fullName>
    </submittedName>
</protein>
<reference evidence="2 3" key="1">
    <citation type="submission" date="2015-06" db="EMBL/GenBank/DDBJ databases">
        <title>Talaromyces atroroseus IBT 11181 draft genome.</title>
        <authorList>
            <person name="Rasmussen K.B."/>
            <person name="Rasmussen S."/>
            <person name="Petersen B."/>
            <person name="Sicheritz-Ponten T."/>
            <person name="Mortensen U.H."/>
            <person name="Thrane U."/>
        </authorList>
    </citation>
    <scope>NUCLEOTIDE SEQUENCE [LARGE SCALE GENOMIC DNA]</scope>
    <source>
        <strain evidence="2 3">IBT 11181</strain>
    </source>
</reference>
<evidence type="ECO:0000313" key="3">
    <source>
        <dbReference type="Proteomes" id="UP000214365"/>
    </source>
</evidence>
<dbReference type="GeneID" id="31005572"/>
<dbReference type="Proteomes" id="UP000214365">
    <property type="component" value="Unassembled WGS sequence"/>
</dbReference>